<dbReference type="PANTHER" id="PTHR12763:SF28">
    <property type="entry name" value="GEO10507P1-RELATED"/>
    <property type="match status" value="1"/>
</dbReference>
<keyword evidence="3" id="KW-1133">Transmembrane helix</keyword>
<reference evidence="7 8" key="1">
    <citation type="submission" date="2020-03" db="EMBL/GenBank/DDBJ databases">
        <title>Genomic Encyclopedia of Type Strains, Phase IV (KMG-IV): sequencing the most valuable type-strain genomes for metagenomic binning, comparative biology and taxonomic classification.</title>
        <authorList>
            <person name="Goeker M."/>
        </authorList>
    </citation>
    <scope>NUCLEOTIDE SEQUENCE [LARGE SCALE GENOMIC DNA]</scope>
    <source>
        <strain evidence="7 8">DSM 22753</strain>
    </source>
</reference>
<dbReference type="EMBL" id="JAASQP010000001">
    <property type="protein sequence ID" value="NIJ23028.1"/>
    <property type="molecule type" value="Genomic_DNA"/>
</dbReference>
<evidence type="ECO:0000256" key="4">
    <source>
        <dbReference type="ARBA" id="ARBA00023136"/>
    </source>
</evidence>
<comment type="similarity">
    <text evidence="5">Belongs to the TIM14 family.</text>
</comment>
<evidence type="ECO:0000313" key="8">
    <source>
        <dbReference type="Proteomes" id="UP000788153"/>
    </source>
</evidence>
<dbReference type="Proteomes" id="UP000788153">
    <property type="component" value="Unassembled WGS sequence"/>
</dbReference>
<dbReference type="InterPro" id="IPR001623">
    <property type="entry name" value="DnaJ_domain"/>
</dbReference>
<evidence type="ECO:0000259" key="6">
    <source>
        <dbReference type="PROSITE" id="PS50076"/>
    </source>
</evidence>
<feature type="domain" description="J" evidence="6">
    <location>
        <begin position="42"/>
        <end position="96"/>
    </location>
</feature>
<sequence length="96" mass="10313">MSKLLVAVAIFAAVIWLWKSAKATRSARRTAPTPRIGLDEREARAILGVAPDADADAIRAAHRRLVGALHPDKGGSAELTSRINAARDRLLKAPPR</sequence>
<evidence type="ECO:0000256" key="3">
    <source>
        <dbReference type="ARBA" id="ARBA00022989"/>
    </source>
</evidence>
<dbReference type="SUPFAM" id="SSF46565">
    <property type="entry name" value="Chaperone J-domain"/>
    <property type="match status" value="1"/>
</dbReference>
<dbReference type="PANTHER" id="PTHR12763">
    <property type="match status" value="1"/>
</dbReference>
<keyword evidence="4" id="KW-0472">Membrane</keyword>
<keyword evidence="8" id="KW-1185">Reference proteome</keyword>
<organism evidence="7 8">
    <name type="scientific">Sphingomonas japonica</name>
    <dbReference type="NCBI Taxonomy" id="511662"/>
    <lineage>
        <taxon>Bacteria</taxon>
        <taxon>Pseudomonadati</taxon>
        <taxon>Pseudomonadota</taxon>
        <taxon>Alphaproteobacteria</taxon>
        <taxon>Sphingomonadales</taxon>
        <taxon>Sphingomonadaceae</taxon>
        <taxon>Sphingomonas</taxon>
    </lineage>
</organism>
<evidence type="ECO:0000256" key="2">
    <source>
        <dbReference type="ARBA" id="ARBA00022692"/>
    </source>
</evidence>
<accession>A0ABX0U2S5</accession>
<dbReference type="Pfam" id="PF00226">
    <property type="entry name" value="DnaJ"/>
    <property type="match status" value="1"/>
</dbReference>
<evidence type="ECO:0000256" key="1">
    <source>
        <dbReference type="ARBA" id="ARBA00004167"/>
    </source>
</evidence>
<dbReference type="PROSITE" id="PS50076">
    <property type="entry name" value="DNAJ_2"/>
    <property type="match status" value="1"/>
</dbReference>
<dbReference type="RefSeq" id="WP_140048211.1">
    <property type="nucleotide sequence ID" value="NZ_BAAAEV010000001.1"/>
</dbReference>
<comment type="subcellular location">
    <subcellularLocation>
        <location evidence="1">Membrane</location>
        <topology evidence="1">Single-pass membrane protein</topology>
    </subcellularLocation>
</comment>
<dbReference type="Gene3D" id="1.10.287.110">
    <property type="entry name" value="DnaJ domain"/>
    <property type="match status" value="1"/>
</dbReference>
<proteinExistence type="inferred from homology"/>
<evidence type="ECO:0000256" key="5">
    <source>
        <dbReference type="ARBA" id="ARBA00038105"/>
    </source>
</evidence>
<dbReference type="InterPro" id="IPR036869">
    <property type="entry name" value="J_dom_sf"/>
</dbReference>
<protein>
    <submittedName>
        <fullName evidence="7">DnaJ-domain-containing protein 1</fullName>
    </submittedName>
</protein>
<name>A0ABX0U2S5_9SPHN</name>
<evidence type="ECO:0000313" key="7">
    <source>
        <dbReference type="EMBL" id="NIJ23028.1"/>
    </source>
</evidence>
<dbReference type="SMART" id="SM00271">
    <property type="entry name" value="DnaJ"/>
    <property type="match status" value="1"/>
</dbReference>
<comment type="caution">
    <text evidence="7">The sequence shown here is derived from an EMBL/GenBank/DDBJ whole genome shotgun (WGS) entry which is preliminary data.</text>
</comment>
<gene>
    <name evidence="7" type="ORF">FHT01_000570</name>
</gene>
<keyword evidence="2" id="KW-0812">Transmembrane</keyword>